<evidence type="ECO:0000313" key="1">
    <source>
        <dbReference type="EMBL" id="RHN60732.1"/>
    </source>
</evidence>
<dbReference type="EMBL" id="PSQE01000004">
    <property type="protein sequence ID" value="RHN60732.1"/>
    <property type="molecule type" value="Genomic_DNA"/>
</dbReference>
<proteinExistence type="predicted"/>
<sequence>MSFSRNPISIRISDRNFIDLIPNPRLFFFFFNFIIMFDLNCGTGGGTSATSTFSGVTATTRA</sequence>
<dbReference type="Gramene" id="rna23088">
    <property type="protein sequence ID" value="RHN60732.1"/>
    <property type="gene ID" value="gene23088"/>
</dbReference>
<dbReference type="Proteomes" id="UP000265566">
    <property type="component" value="Chromosome 4"/>
</dbReference>
<gene>
    <name evidence="1" type="ORF">MtrunA17_Chr4g0029021</name>
</gene>
<name>A0A396I541_MEDTR</name>
<reference evidence="1" key="1">
    <citation type="journal article" date="2018" name="Nat. Plants">
        <title>Whole-genome landscape of Medicago truncatula symbiotic genes.</title>
        <authorList>
            <person name="Pecrix Y."/>
            <person name="Gamas P."/>
            <person name="Carrere S."/>
        </authorList>
    </citation>
    <scope>NUCLEOTIDE SEQUENCE</scope>
    <source>
        <tissue evidence="1">Leaves</tissue>
    </source>
</reference>
<accession>A0A396I541</accession>
<dbReference type="AlphaFoldDB" id="A0A396I541"/>
<comment type="caution">
    <text evidence="1">The sequence shown here is derived from an EMBL/GenBank/DDBJ whole genome shotgun (WGS) entry which is preliminary data.</text>
</comment>
<protein>
    <submittedName>
        <fullName evidence="1">Uncharacterized protein</fullName>
    </submittedName>
</protein>
<organism evidence="1">
    <name type="scientific">Medicago truncatula</name>
    <name type="common">Barrel medic</name>
    <name type="synonym">Medicago tribuloides</name>
    <dbReference type="NCBI Taxonomy" id="3880"/>
    <lineage>
        <taxon>Eukaryota</taxon>
        <taxon>Viridiplantae</taxon>
        <taxon>Streptophyta</taxon>
        <taxon>Embryophyta</taxon>
        <taxon>Tracheophyta</taxon>
        <taxon>Spermatophyta</taxon>
        <taxon>Magnoliopsida</taxon>
        <taxon>eudicotyledons</taxon>
        <taxon>Gunneridae</taxon>
        <taxon>Pentapetalae</taxon>
        <taxon>rosids</taxon>
        <taxon>fabids</taxon>
        <taxon>Fabales</taxon>
        <taxon>Fabaceae</taxon>
        <taxon>Papilionoideae</taxon>
        <taxon>50 kb inversion clade</taxon>
        <taxon>NPAAA clade</taxon>
        <taxon>Hologalegina</taxon>
        <taxon>IRL clade</taxon>
        <taxon>Trifolieae</taxon>
        <taxon>Medicago</taxon>
    </lineage>
</organism>